<evidence type="ECO:0000256" key="1">
    <source>
        <dbReference type="SAM" id="SignalP"/>
    </source>
</evidence>
<dbReference type="AlphaFoldDB" id="A0A0F5QAZ1"/>
<name>A0A0F5QAZ1_9HYPH</name>
<keyword evidence="1" id="KW-0732">Signal</keyword>
<dbReference type="Proteomes" id="UP000033411">
    <property type="component" value="Unassembled WGS sequence"/>
</dbReference>
<evidence type="ECO:0008006" key="4">
    <source>
        <dbReference type="Google" id="ProtNLM"/>
    </source>
</evidence>
<evidence type="ECO:0000313" key="2">
    <source>
        <dbReference type="EMBL" id="KKC38162.1"/>
    </source>
</evidence>
<accession>A0A0F5QAZ1</accession>
<evidence type="ECO:0000313" key="3">
    <source>
        <dbReference type="Proteomes" id="UP000033411"/>
    </source>
</evidence>
<dbReference type="EMBL" id="LANJ01000016">
    <property type="protein sequence ID" value="KKC38162.1"/>
    <property type="molecule type" value="Genomic_DNA"/>
</dbReference>
<reference evidence="2 3" key="1">
    <citation type="submission" date="2015-03" db="EMBL/GenBank/DDBJ databases">
        <authorList>
            <person name="Lepp D."/>
            <person name="Hassan Y.I."/>
            <person name="Li X.-Z."/>
            <person name="Zhou T."/>
        </authorList>
    </citation>
    <scope>NUCLEOTIDE SEQUENCE [LARGE SCALE GENOMIC DNA]</scope>
    <source>
        <strain evidence="2 3">E84</strain>
    </source>
</reference>
<feature type="chain" id="PRO_5002494488" description="DUF3298 domain-containing protein" evidence="1">
    <location>
        <begin position="19"/>
        <end position="434"/>
    </location>
</feature>
<gene>
    <name evidence="2" type="ORF">WH87_11230</name>
</gene>
<keyword evidence="3" id="KW-1185">Reference proteome</keyword>
<sequence length="434" mass="46699">MRLAVLAAVLLVTTPTLAVEAVTYKGTLGNLEILAELASPARGSLVGRYSYLNKGGDIPLDLLEGANGEIRMAEEAPCTVTTCVADSNGDVTDKPIGATWTLTQSRDGATLTGTWQGAGKDGKSFPIKLERIGDRELPEGTVLTPYGIYDSISMLTYDGDEIFAPHTAPYDFAKSEVVMDAGPEETLEGSTFRYVTDPRTKFAFPRVLELADGSSTKMINEALERRHAQLNYSAFDCLAQAYAGFGANQNTAGMETGTLGGWDEESVVLGYLSPTVINWTESGSTYCTGAHPDNHSYTTILDVETGEALPLAKVFKDWVATGSMDDYGAEVDQSVAIDNPSRYFWAADKALVDYVIANRTPAEDSEYEEQCGIDELIASNLGMRFAPGDQVVFSLDGLPFVSFACTMDLLTVKLAAIPQLLAPTASEYFPDLKP</sequence>
<dbReference type="OrthoDB" id="7170174at2"/>
<proteinExistence type="predicted"/>
<protein>
    <recommendedName>
        <fullName evidence="4">DUF3298 domain-containing protein</fullName>
    </recommendedName>
</protein>
<organism evidence="2 3">
    <name type="scientific">Devosia epidermidihirudinis</name>
    <dbReference type="NCBI Taxonomy" id="1293439"/>
    <lineage>
        <taxon>Bacteria</taxon>
        <taxon>Pseudomonadati</taxon>
        <taxon>Pseudomonadota</taxon>
        <taxon>Alphaproteobacteria</taxon>
        <taxon>Hyphomicrobiales</taxon>
        <taxon>Devosiaceae</taxon>
        <taxon>Devosia</taxon>
    </lineage>
</organism>
<dbReference type="RefSeq" id="WP_046139081.1">
    <property type="nucleotide sequence ID" value="NZ_LANJ01000016.1"/>
</dbReference>
<feature type="signal peptide" evidence="1">
    <location>
        <begin position="1"/>
        <end position="18"/>
    </location>
</feature>
<dbReference type="PATRIC" id="fig|1293439.3.peg.1838"/>
<comment type="caution">
    <text evidence="2">The sequence shown here is derived from an EMBL/GenBank/DDBJ whole genome shotgun (WGS) entry which is preliminary data.</text>
</comment>
<dbReference type="STRING" id="1293439.WH87_11230"/>